<name>A0ABS8ULG7_DATST</name>
<reference evidence="1 2" key="1">
    <citation type="journal article" date="2021" name="BMC Genomics">
        <title>Datura genome reveals duplications of psychoactive alkaloid biosynthetic genes and high mutation rate following tissue culture.</title>
        <authorList>
            <person name="Rajewski A."/>
            <person name="Carter-House D."/>
            <person name="Stajich J."/>
            <person name="Litt A."/>
        </authorList>
    </citation>
    <scope>NUCLEOTIDE SEQUENCE [LARGE SCALE GENOMIC DNA]</scope>
    <source>
        <strain evidence="1">AR-01</strain>
    </source>
</reference>
<evidence type="ECO:0000313" key="1">
    <source>
        <dbReference type="EMBL" id="MCD9559208.1"/>
    </source>
</evidence>
<evidence type="ECO:0000313" key="2">
    <source>
        <dbReference type="Proteomes" id="UP000823775"/>
    </source>
</evidence>
<proteinExistence type="predicted"/>
<accession>A0ABS8ULG7</accession>
<protein>
    <submittedName>
        <fullName evidence="1">Uncharacterized protein</fullName>
    </submittedName>
</protein>
<dbReference type="EMBL" id="JACEIK010002111">
    <property type="protein sequence ID" value="MCD9559208.1"/>
    <property type="molecule type" value="Genomic_DNA"/>
</dbReference>
<gene>
    <name evidence="1" type="ORF">HAX54_017063</name>
</gene>
<organism evidence="1 2">
    <name type="scientific">Datura stramonium</name>
    <name type="common">Jimsonweed</name>
    <name type="synonym">Common thornapple</name>
    <dbReference type="NCBI Taxonomy" id="4076"/>
    <lineage>
        <taxon>Eukaryota</taxon>
        <taxon>Viridiplantae</taxon>
        <taxon>Streptophyta</taxon>
        <taxon>Embryophyta</taxon>
        <taxon>Tracheophyta</taxon>
        <taxon>Spermatophyta</taxon>
        <taxon>Magnoliopsida</taxon>
        <taxon>eudicotyledons</taxon>
        <taxon>Gunneridae</taxon>
        <taxon>Pentapetalae</taxon>
        <taxon>asterids</taxon>
        <taxon>lamiids</taxon>
        <taxon>Solanales</taxon>
        <taxon>Solanaceae</taxon>
        <taxon>Solanoideae</taxon>
        <taxon>Datureae</taxon>
        <taxon>Datura</taxon>
    </lineage>
</organism>
<comment type="caution">
    <text evidence="1">The sequence shown here is derived from an EMBL/GenBank/DDBJ whole genome shotgun (WGS) entry which is preliminary data.</text>
</comment>
<dbReference type="Proteomes" id="UP000823775">
    <property type="component" value="Unassembled WGS sequence"/>
</dbReference>
<keyword evidence="2" id="KW-1185">Reference proteome</keyword>
<sequence>MESVHPFSWTTQSLKKEFIFLQINLSFKILIIAEDELKTFADQNTGQKREREIEFHLDIVGSGESFNKLGHEDPRVRDGPTVEDKFLGGTSGGVSKVASLDCFVIDDFELLDVESLGDRDDKVSDTTTVPEELLLLIFLFLRGRSTDGEDTSGEMRVV</sequence>